<accession>A0A2P5DTQ3</accession>
<dbReference type="Proteomes" id="UP000237105">
    <property type="component" value="Unassembled WGS sequence"/>
</dbReference>
<evidence type="ECO:0000313" key="2">
    <source>
        <dbReference type="Proteomes" id="UP000237105"/>
    </source>
</evidence>
<evidence type="ECO:0000313" key="1">
    <source>
        <dbReference type="EMBL" id="PON76675.1"/>
    </source>
</evidence>
<proteinExistence type="predicted"/>
<protein>
    <submittedName>
        <fullName evidence="1">Uncharacterized protein</fullName>
    </submittedName>
</protein>
<keyword evidence="2" id="KW-1185">Reference proteome</keyword>
<dbReference type="EMBL" id="JXTB01000017">
    <property type="protein sequence ID" value="PON76675.1"/>
    <property type="molecule type" value="Genomic_DNA"/>
</dbReference>
<gene>
    <name evidence="1" type="ORF">PanWU01x14_033610</name>
</gene>
<name>A0A2P5DTQ3_PARAD</name>
<comment type="caution">
    <text evidence="1">The sequence shown here is derived from an EMBL/GenBank/DDBJ whole genome shotgun (WGS) entry which is preliminary data.</text>
</comment>
<dbReference type="AlphaFoldDB" id="A0A2P5DTQ3"/>
<organism evidence="1 2">
    <name type="scientific">Parasponia andersonii</name>
    <name type="common">Sponia andersonii</name>
    <dbReference type="NCBI Taxonomy" id="3476"/>
    <lineage>
        <taxon>Eukaryota</taxon>
        <taxon>Viridiplantae</taxon>
        <taxon>Streptophyta</taxon>
        <taxon>Embryophyta</taxon>
        <taxon>Tracheophyta</taxon>
        <taxon>Spermatophyta</taxon>
        <taxon>Magnoliopsida</taxon>
        <taxon>eudicotyledons</taxon>
        <taxon>Gunneridae</taxon>
        <taxon>Pentapetalae</taxon>
        <taxon>rosids</taxon>
        <taxon>fabids</taxon>
        <taxon>Rosales</taxon>
        <taxon>Cannabaceae</taxon>
        <taxon>Parasponia</taxon>
    </lineage>
</organism>
<sequence>MGLEYENKSKDIYQGFSSPSRVSVRSLFPLSSLDDLKSAPAGTLVLGALGSCWCGGGDLKS</sequence>
<reference evidence="2" key="1">
    <citation type="submission" date="2016-06" db="EMBL/GenBank/DDBJ databases">
        <title>Parallel loss of symbiosis genes in relatives of nitrogen-fixing non-legume Parasponia.</title>
        <authorList>
            <person name="Van Velzen R."/>
            <person name="Holmer R."/>
            <person name="Bu F."/>
            <person name="Rutten L."/>
            <person name="Van Zeijl A."/>
            <person name="Liu W."/>
            <person name="Santuari L."/>
            <person name="Cao Q."/>
            <person name="Sharma T."/>
            <person name="Shen D."/>
            <person name="Roswanjaya Y."/>
            <person name="Wardhani T."/>
            <person name="Kalhor M.S."/>
            <person name="Jansen J."/>
            <person name="Van den Hoogen J."/>
            <person name="Gungor B."/>
            <person name="Hartog M."/>
            <person name="Hontelez J."/>
            <person name="Verver J."/>
            <person name="Yang W.-C."/>
            <person name="Schijlen E."/>
            <person name="Repin R."/>
            <person name="Schilthuizen M."/>
            <person name="Schranz E."/>
            <person name="Heidstra R."/>
            <person name="Miyata K."/>
            <person name="Fedorova E."/>
            <person name="Kohlen W."/>
            <person name="Bisseling T."/>
            <person name="Smit S."/>
            <person name="Geurts R."/>
        </authorList>
    </citation>
    <scope>NUCLEOTIDE SEQUENCE [LARGE SCALE GENOMIC DNA]</scope>
    <source>
        <strain evidence="2">cv. WU1-14</strain>
    </source>
</reference>